<dbReference type="SMART" id="SM00986">
    <property type="entry name" value="UDG"/>
    <property type="match status" value="1"/>
</dbReference>
<keyword evidence="8" id="KW-0411">Iron-sulfur</keyword>
<sequence>MSEVILAHEVDMATWRQAARMHIAQATQPDALSWHVLPAEQLFRPDLTLVSRFNMEGVAPLVLPRQFVAFLVLAFQAKDSSRFALFYRLVYRLVYEKHSFASLQNDTDMQALVALAAAVKQETLRFRAAFSAQLRRGLPTVWQYEPEHYCVEANAKFCRALAPRPWGITTPYRSMKWDGQTLLFGAPSTENQWQPDGQGVWSGYPNTTLVPTYKEVTGAATLDQLRSEAMDCRACALWEPAQRTVFGEGPETARVMFVGEQPGDQEDKLGRPFVGPAGHVFDRALQEVGLKREEVYVTNAVKHFRFTWRGTHRLHQKPEQTHMAACRVWLEAEQRMVRPTLIVMLGATAAQTILKRPITISRERSRLFELEPGVSGLVTVHPSYLLRLQNEADQEREYARFTSDLKMAAQFAGV</sequence>
<evidence type="ECO:0000256" key="2">
    <source>
        <dbReference type="ARBA" id="ARBA00019403"/>
    </source>
</evidence>
<evidence type="ECO:0000256" key="8">
    <source>
        <dbReference type="ARBA" id="ARBA00023014"/>
    </source>
</evidence>
<dbReference type="NCBIfam" id="TIGR00758">
    <property type="entry name" value="UDG_fam4"/>
    <property type="match status" value="1"/>
</dbReference>
<keyword evidence="7" id="KW-0408">Iron</keyword>
<gene>
    <name evidence="11" type="ORF">HK15_05390</name>
</gene>
<reference evidence="11 12" key="1">
    <citation type="submission" date="2014-06" db="EMBL/GenBank/DDBJ databases">
        <authorList>
            <person name="Ju J."/>
            <person name="Zhang J."/>
        </authorList>
    </citation>
    <scope>NUCLEOTIDE SEQUENCE [LARGE SCALE GENOMIC DNA]</scope>
    <source>
        <strain evidence="11">DmW_048</strain>
    </source>
</reference>
<organism evidence="11 12">
    <name type="scientific">Acetobacter orientalis</name>
    <dbReference type="NCBI Taxonomy" id="146474"/>
    <lineage>
        <taxon>Bacteria</taxon>
        <taxon>Pseudomonadati</taxon>
        <taxon>Pseudomonadota</taxon>
        <taxon>Alphaproteobacteria</taxon>
        <taxon>Acetobacterales</taxon>
        <taxon>Acetobacteraceae</taxon>
        <taxon>Acetobacter</taxon>
    </lineage>
</organism>
<dbReference type="InterPro" id="IPR036895">
    <property type="entry name" value="Uracil-DNA_glycosylase-like_sf"/>
</dbReference>
<evidence type="ECO:0000256" key="3">
    <source>
        <dbReference type="ARBA" id="ARBA00022485"/>
    </source>
</evidence>
<dbReference type="RefSeq" id="WP_094755104.1">
    <property type="nucleotide sequence ID" value="NZ_JOOY01000023.1"/>
</dbReference>
<dbReference type="GO" id="GO:0046872">
    <property type="term" value="F:metal ion binding"/>
    <property type="evidence" value="ECO:0007669"/>
    <property type="project" value="UniProtKB-KW"/>
</dbReference>
<comment type="caution">
    <text evidence="11">The sequence shown here is derived from an EMBL/GenBank/DDBJ whole genome shotgun (WGS) entry which is preliminary data.</text>
</comment>
<dbReference type="Proteomes" id="UP000194999">
    <property type="component" value="Unassembled WGS sequence"/>
</dbReference>
<protein>
    <recommendedName>
        <fullName evidence="2">Type-4 uracil-DNA glycosylase</fullName>
    </recommendedName>
</protein>
<evidence type="ECO:0000256" key="5">
    <source>
        <dbReference type="ARBA" id="ARBA00022763"/>
    </source>
</evidence>
<dbReference type="EMBL" id="JOOY01000023">
    <property type="protein sequence ID" value="OUJ02539.1"/>
    <property type="molecule type" value="Genomic_DNA"/>
</dbReference>
<dbReference type="Gene3D" id="3.40.470.10">
    <property type="entry name" value="Uracil-DNA glycosylase-like domain"/>
    <property type="match status" value="1"/>
</dbReference>
<name>A0A252BE08_9PROT</name>
<dbReference type="InterPro" id="IPR005122">
    <property type="entry name" value="Uracil-DNA_glycosylase-like"/>
</dbReference>
<dbReference type="InterPro" id="IPR005273">
    <property type="entry name" value="Ura-DNA_glyco_family4"/>
</dbReference>
<dbReference type="InterPro" id="IPR051536">
    <property type="entry name" value="UDG_Type-4/5"/>
</dbReference>
<dbReference type="NCBIfam" id="TIGR03914">
    <property type="entry name" value="UDG_fam_dom"/>
    <property type="match status" value="1"/>
</dbReference>
<keyword evidence="6" id="KW-0378">Hydrolase</keyword>
<dbReference type="GO" id="GO:0006281">
    <property type="term" value="P:DNA repair"/>
    <property type="evidence" value="ECO:0007669"/>
    <property type="project" value="UniProtKB-KW"/>
</dbReference>
<dbReference type="PANTHER" id="PTHR33693:SF9">
    <property type="entry name" value="TYPE-4 URACIL-DNA GLYCOSYLASE"/>
    <property type="match status" value="1"/>
</dbReference>
<dbReference type="SMART" id="SM00987">
    <property type="entry name" value="UreE_C"/>
    <property type="match status" value="1"/>
</dbReference>
<feature type="domain" description="Uracil-DNA glycosylase-like" evidence="10">
    <location>
        <begin position="246"/>
        <end position="406"/>
    </location>
</feature>
<dbReference type="PANTHER" id="PTHR33693">
    <property type="entry name" value="TYPE-5 URACIL-DNA GLYCOSYLASE"/>
    <property type="match status" value="1"/>
</dbReference>
<keyword evidence="3" id="KW-0004">4Fe-4S</keyword>
<dbReference type="Pfam" id="PF03167">
    <property type="entry name" value="UDG"/>
    <property type="match status" value="1"/>
</dbReference>
<evidence type="ECO:0000256" key="4">
    <source>
        <dbReference type="ARBA" id="ARBA00022723"/>
    </source>
</evidence>
<keyword evidence="5" id="KW-0227">DNA damage</keyword>
<comment type="similarity">
    <text evidence="1">Belongs to the uracil-DNA glycosylase (UDG) superfamily. Type 4 (UDGa) family.</text>
</comment>
<proteinExistence type="inferred from homology"/>
<evidence type="ECO:0000313" key="12">
    <source>
        <dbReference type="Proteomes" id="UP000194999"/>
    </source>
</evidence>
<dbReference type="GO" id="GO:0097506">
    <property type="term" value="F:deaminated base DNA N-glycosylase activity"/>
    <property type="evidence" value="ECO:0007669"/>
    <property type="project" value="UniProtKB-ARBA"/>
</dbReference>
<keyword evidence="9" id="KW-0234">DNA repair</keyword>
<dbReference type="SUPFAM" id="SSF52141">
    <property type="entry name" value="Uracil-DNA glycosylase-like"/>
    <property type="match status" value="1"/>
</dbReference>
<dbReference type="GO" id="GO:0051539">
    <property type="term" value="F:4 iron, 4 sulfur cluster binding"/>
    <property type="evidence" value="ECO:0007669"/>
    <property type="project" value="UniProtKB-KW"/>
</dbReference>
<dbReference type="AlphaFoldDB" id="A0A252BE08"/>
<evidence type="ECO:0000256" key="6">
    <source>
        <dbReference type="ARBA" id="ARBA00022801"/>
    </source>
</evidence>
<evidence type="ECO:0000313" key="11">
    <source>
        <dbReference type="EMBL" id="OUJ02539.1"/>
    </source>
</evidence>
<accession>A0A252BE08</accession>
<dbReference type="CDD" id="cd10030">
    <property type="entry name" value="UDG-F4_TTUDGA_SPO1dp_like"/>
    <property type="match status" value="1"/>
</dbReference>
<evidence type="ECO:0000259" key="10">
    <source>
        <dbReference type="SMART" id="SM00986"/>
    </source>
</evidence>
<evidence type="ECO:0000256" key="9">
    <source>
        <dbReference type="ARBA" id="ARBA00023204"/>
    </source>
</evidence>
<evidence type="ECO:0000256" key="7">
    <source>
        <dbReference type="ARBA" id="ARBA00023004"/>
    </source>
</evidence>
<keyword evidence="4" id="KW-0479">Metal-binding</keyword>
<evidence type="ECO:0000256" key="1">
    <source>
        <dbReference type="ARBA" id="ARBA00006521"/>
    </source>
</evidence>